<evidence type="ECO:0000256" key="15">
    <source>
        <dbReference type="ARBA" id="ARBA00023316"/>
    </source>
</evidence>
<dbReference type="Gene3D" id="3.30.450.330">
    <property type="match status" value="1"/>
</dbReference>
<dbReference type="InterPro" id="IPR012338">
    <property type="entry name" value="Beta-lactam/transpept-like"/>
</dbReference>
<keyword evidence="10 16" id="KW-0573">Peptidoglycan synthesis</keyword>
<keyword evidence="7 16" id="KW-0812">Transmembrane</keyword>
<dbReference type="InterPro" id="IPR005311">
    <property type="entry name" value="PBP_dimer"/>
</dbReference>
<sequence>MRGAARNVRQPQRGTPVRGARMGSGFDVRRRVGVVAGVLGLCAAAVVVRALDLQVIENDFYQQQGDARFLREIPIPTSRGMITDRNGEPLAVSSPVESLWANPRELVNHPDRLPELAQALGTPLETLRERIEARRDKEFVYLRRHMNPDDAQAIVDLGVPGVFAQREFRRFYPLGEVMSHILGTTNIDDRGQEGLELAFDEWLTGKPGAKKVIRDRRGKFVENVDLVRAAEPGRELTLSIDRRIQYLAYSALGKALAENKASSGSVVVLDVRNGEILAMANLPSYNPNLRAPSEPGSRRNRAVTDLMEPGSTMKTMTVAAALEAGIATPARMIETSPGYMRVGNATVRDIRNFGYIDVTGIITKSSNVGTTKLALEMTAEHQHDVLRRFGFGQPTGSGFPGEAAGVLTNPRTWGQVHRATISYGYGLSATPLQLAQAYAAIGNGGRMHTPTFIKGGTRDEGRQVIDPRIARQLIDMMETVTGPEGGARRANVSGYRVAGKTGTSRRAVSGGYERRYISMFAGLVPASEPRFAMVVAIQDPDTSAYYGGLVAAPVFHDVMDGALRLMDVPPDRVEQWLAVGSDLPGRDDPDDMQNVADAPPPAMVTLEEMPVAASREPALPATIGAGAGQ</sequence>
<evidence type="ECO:0000256" key="3">
    <source>
        <dbReference type="ARBA" id="ARBA00022519"/>
    </source>
</evidence>
<reference evidence="21" key="1">
    <citation type="journal article" date="2019" name="Int. J. Syst. Evol. Microbiol.">
        <title>The Global Catalogue of Microorganisms (GCM) 10K type strain sequencing project: providing services to taxonomists for standard genome sequencing and annotation.</title>
        <authorList>
            <consortium name="The Broad Institute Genomics Platform"/>
            <consortium name="The Broad Institute Genome Sequencing Center for Infectious Disease"/>
            <person name="Wu L."/>
            <person name="Ma J."/>
        </authorList>
    </citation>
    <scope>NUCLEOTIDE SEQUENCE [LARGE SCALE GENOMIC DNA]</scope>
    <source>
        <strain evidence="21">CGMCC 1.13574</strain>
    </source>
</reference>
<keyword evidence="12 16" id="KW-0472">Membrane</keyword>
<dbReference type="Gene3D" id="3.90.1310.10">
    <property type="entry name" value="Penicillin-binding protein 2a (Domain 2)"/>
    <property type="match status" value="1"/>
</dbReference>
<evidence type="ECO:0000256" key="9">
    <source>
        <dbReference type="ARBA" id="ARBA00022960"/>
    </source>
</evidence>
<feature type="active site" description="Acyl-ester intermediate" evidence="16">
    <location>
        <position position="311"/>
    </location>
</feature>
<evidence type="ECO:0000256" key="14">
    <source>
        <dbReference type="ARBA" id="ARBA00023306"/>
    </source>
</evidence>
<dbReference type="Pfam" id="PF00905">
    <property type="entry name" value="Transpeptidase"/>
    <property type="match status" value="1"/>
</dbReference>
<evidence type="ECO:0000256" key="12">
    <source>
        <dbReference type="ARBA" id="ARBA00023136"/>
    </source>
</evidence>
<keyword evidence="3 16" id="KW-0997">Cell inner membrane</keyword>
<comment type="subcellular location">
    <subcellularLocation>
        <location evidence="1">Membrane</location>
    </subcellularLocation>
</comment>
<evidence type="ECO:0000256" key="8">
    <source>
        <dbReference type="ARBA" id="ARBA00022801"/>
    </source>
</evidence>
<dbReference type="EMBL" id="JBHSGG010000041">
    <property type="protein sequence ID" value="MFC4729333.1"/>
    <property type="molecule type" value="Genomic_DNA"/>
</dbReference>
<evidence type="ECO:0000256" key="4">
    <source>
        <dbReference type="ARBA" id="ARBA00022618"/>
    </source>
</evidence>
<evidence type="ECO:0000256" key="17">
    <source>
        <dbReference type="SAM" id="MobiDB-lite"/>
    </source>
</evidence>
<evidence type="ECO:0000256" key="1">
    <source>
        <dbReference type="ARBA" id="ARBA00004370"/>
    </source>
</evidence>
<dbReference type="SUPFAM" id="SSF56601">
    <property type="entry name" value="beta-lactamase/transpeptidase-like"/>
    <property type="match status" value="1"/>
</dbReference>
<dbReference type="EC" id="3.4.16.4" evidence="16"/>
<dbReference type="HAMAP" id="MF_02080">
    <property type="entry name" value="FtsI_transpept"/>
    <property type="match status" value="1"/>
</dbReference>
<dbReference type="Gene3D" id="3.40.710.10">
    <property type="entry name" value="DD-peptidase/beta-lactamase superfamily"/>
    <property type="match status" value="1"/>
</dbReference>
<proteinExistence type="inferred from homology"/>
<protein>
    <recommendedName>
        <fullName evidence="16">Peptidoglycan D,D-transpeptidase FtsI</fullName>
        <ecNumber evidence="16">3.4.16.4</ecNumber>
    </recommendedName>
    <alternativeName>
        <fullName evidence="16">Penicillin-binding protein 3</fullName>
        <shortName evidence="16">PBP-3</shortName>
    </alternativeName>
</protein>
<keyword evidence="5 16" id="KW-0121">Carboxypeptidase</keyword>
<gene>
    <name evidence="16" type="primary">ftsI</name>
    <name evidence="20" type="ORF">ACFO3Q_14275</name>
</gene>
<evidence type="ECO:0000256" key="16">
    <source>
        <dbReference type="HAMAP-Rule" id="MF_02080"/>
    </source>
</evidence>
<keyword evidence="13 16" id="KW-0717">Septation</keyword>
<keyword evidence="8 16" id="KW-0378">Hydrolase</keyword>
<dbReference type="Pfam" id="PF03717">
    <property type="entry name" value="PBP_dimer"/>
    <property type="match status" value="1"/>
</dbReference>
<evidence type="ECO:0000256" key="13">
    <source>
        <dbReference type="ARBA" id="ARBA00023210"/>
    </source>
</evidence>
<comment type="catalytic activity">
    <reaction evidence="16">
        <text>Preferential cleavage: (Ac)2-L-Lys-D-Ala-|-D-Ala. Also transpeptidation of peptidyl-alanyl moieties that are N-acyl substituents of D-alanine.</text>
        <dbReference type="EC" id="3.4.16.4"/>
    </reaction>
</comment>
<keyword evidence="9 16" id="KW-0133">Cell shape</keyword>
<evidence type="ECO:0000256" key="11">
    <source>
        <dbReference type="ARBA" id="ARBA00022989"/>
    </source>
</evidence>
<dbReference type="InterPro" id="IPR036138">
    <property type="entry name" value="PBP_dimer_sf"/>
</dbReference>
<keyword evidence="15 16" id="KW-0961">Cell wall biogenesis/degradation</keyword>
<dbReference type="RefSeq" id="WP_377005415.1">
    <property type="nucleotide sequence ID" value="NZ_JBHSGG010000041.1"/>
</dbReference>
<evidence type="ECO:0000256" key="7">
    <source>
        <dbReference type="ARBA" id="ARBA00022692"/>
    </source>
</evidence>
<dbReference type="Proteomes" id="UP001595892">
    <property type="component" value="Unassembled WGS sequence"/>
</dbReference>
<keyword evidence="4 16" id="KW-0132">Cell division</keyword>
<dbReference type="PANTHER" id="PTHR30627">
    <property type="entry name" value="PEPTIDOGLYCAN D,D-TRANSPEPTIDASE"/>
    <property type="match status" value="1"/>
</dbReference>
<evidence type="ECO:0000256" key="10">
    <source>
        <dbReference type="ARBA" id="ARBA00022984"/>
    </source>
</evidence>
<keyword evidence="14 16" id="KW-0131">Cell cycle</keyword>
<name>A0ABV9NS33_9GAMM</name>
<organism evidence="20 21">
    <name type="scientific">Coralloluteibacterium thermophilum</name>
    <dbReference type="NCBI Taxonomy" id="2707049"/>
    <lineage>
        <taxon>Bacteria</taxon>
        <taxon>Pseudomonadati</taxon>
        <taxon>Pseudomonadota</taxon>
        <taxon>Gammaproteobacteria</taxon>
        <taxon>Lysobacterales</taxon>
        <taxon>Lysobacteraceae</taxon>
        <taxon>Coralloluteibacterium</taxon>
    </lineage>
</organism>
<feature type="region of interest" description="Disordered" evidence="17">
    <location>
        <begin position="1"/>
        <end position="22"/>
    </location>
</feature>
<evidence type="ECO:0000313" key="21">
    <source>
        <dbReference type="Proteomes" id="UP001595892"/>
    </source>
</evidence>
<evidence type="ECO:0000256" key="5">
    <source>
        <dbReference type="ARBA" id="ARBA00022645"/>
    </source>
</evidence>
<evidence type="ECO:0000259" key="18">
    <source>
        <dbReference type="Pfam" id="PF00905"/>
    </source>
</evidence>
<comment type="similarity">
    <text evidence="16">Belongs to the transpeptidase family. FtsI subfamily.</text>
</comment>
<keyword evidence="2 16" id="KW-1003">Cell membrane</keyword>
<feature type="domain" description="Penicillin-binding protein dimerisation" evidence="19">
    <location>
        <begin position="75"/>
        <end position="224"/>
    </location>
</feature>
<keyword evidence="6 16" id="KW-0645">Protease</keyword>
<evidence type="ECO:0000313" key="20">
    <source>
        <dbReference type="EMBL" id="MFC4729333.1"/>
    </source>
</evidence>
<feature type="domain" description="Penicillin-binding protein transpeptidase" evidence="18">
    <location>
        <begin position="264"/>
        <end position="560"/>
    </location>
</feature>
<dbReference type="InterPro" id="IPR001460">
    <property type="entry name" value="PCN-bd_Tpept"/>
</dbReference>
<dbReference type="SUPFAM" id="SSF56519">
    <property type="entry name" value="Penicillin binding protein dimerisation domain"/>
    <property type="match status" value="1"/>
</dbReference>
<dbReference type="PANTHER" id="PTHR30627:SF1">
    <property type="entry name" value="PEPTIDOGLYCAN D,D-TRANSPEPTIDASE FTSI"/>
    <property type="match status" value="1"/>
</dbReference>
<dbReference type="InterPro" id="IPR050515">
    <property type="entry name" value="Beta-lactam/transpept"/>
</dbReference>
<keyword evidence="11 16" id="KW-1133">Transmembrane helix</keyword>
<comment type="pathway">
    <text evidence="16">Cell wall biogenesis; peptidoglycan biosynthesis.</text>
</comment>
<dbReference type="InterPro" id="IPR037532">
    <property type="entry name" value="FtsI_transpept"/>
</dbReference>
<accession>A0ABV9NS33</accession>
<comment type="caution">
    <text evidence="20">The sequence shown here is derived from an EMBL/GenBank/DDBJ whole genome shotgun (WGS) entry which is preliminary data.</text>
</comment>
<keyword evidence="21" id="KW-1185">Reference proteome</keyword>
<comment type="function">
    <text evidence="16">Catalyzes cross-linking of the peptidoglycan cell wall at the division septum.</text>
</comment>
<evidence type="ECO:0000259" key="19">
    <source>
        <dbReference type="Pfam" id="PF03717"/>
    </source>
</evidence>
<evidence type="ECO:0000256" key="6">
    <source>
        <dbReference type="ARBA" id="ARBA00022670"/>
    </source>
</evidence>
<evidence type="ECO:0000256" key="2">
    <source>
        <dbReference type="ARBA" id="ARBA00022475"/>
    </source>
</evidence>